<accession>A0A840CSY5</accession>
<feature type="signal peptide" evidence="1">
    <location>
        <begin position="1"/>
        <end position="21"/>
    </location>
</feature>
<dbReference type="InterPro" id="IPR039561">
    <property type="entry name" value="Peptidase_M15C"/>
</dbReference>
<comment type="caution">
    <text evidence="3">The sequence shown here is derived from an EMBL/GenBank/DDBJ whole genome shotgun (WGS) entry which is preliminary data.</text>
</comment>
<feature type="domain" description="Peptidase M15C" evidence="2">
    <location>
        <begin position="178"/>
        <end position="250"/>
    </location>
</feature>
<keyword evidence="4" id="KW-1185">Reference proteome</keyword>
<organism evidence="3 4">
    <name type="scientific">Dysgonomonas hofstadii</name>
    <dbReference type="NCBI Taxonomy" id="637886"/>
    <lineage>
        <taxon>Bacteria</taxon>
        <taxon>Pseudomonadati</taxon>
        <taxon>Bacteroidota</taxon>
        <taxon>Bacteroidia</taxon>
        <taxon>Bacteroidales</taxon>
        <taxon>Dysgonomonadaceae</taxon>
        <taxon>Dysgonomonas</taxon>
    </lineage>
</organism>
<evidence type="ECO:0000259" key="2">
    <source>
        <dbReference type="Pfam" id="PF13539"/>
    </source>
</evidence>
<gene>
    <name evidence="3" type="ORF">GGR21_001906</name>
</gene>
<dbReference type="Proteomes" id="UP000555103">
    <property type="component" value="Unassembled WGS sequence"/>
</dbReference>
<dbReference type="InterPro" id="IPR009045">
    <property type="entry name" value="Zn_M74/Hedgehog-like"/>
</dbReference>
<evidence type="ECO:0000256" key="1">
    <source>
        <dbReference type="SAM" id="SignalP"/>
    </source>
</evidence>
<dbReference type="Gene3D" id="3.30.1380.10">
    <property type="match status" value="1"/>
</dbReference>
<evidence type="ECO:0000313" key="4">
    <source>
        <dbReference type="Proteomes" id="UP000555103"/>
    </source>
</evidence>
<proteinExistence type="predicted"/>
<protein>
    <recommendedName>
        <fullName evidence="2">Peptidase M15C domain-containing protein</fullName>
    </recommendedName>
</protein>
<reference evidence="3 4" key="1">
    <citation type="submission" date="2020-08" db="EMBL/GenBank/DDBJ databases">
        <title>Genomic Encyclopedia of Type Strains, Phase IV (KMG-IV): sequencing the most valuable type-strain genomes for metagenomic binning, comparative biology and taxonomic classification.</title>
        <authorList>
            <person name="Goeker M."/>
        </authorList>
    </citation>
    <scope>NUCLEOTIDE SEQUENCE [LARGE SCALE GENOMIC DNA]</scope>
    <source>
        <strain evidence="3 4">DSM 104969</strain>
    </source>
</reference>
<dbReference type="RefSeq" id="WP_183306923.1">
    <property type="nucleotide sequence ID" value="NZ_JACIEP010000006.1"/>
</dbReference>
<name>A0A840CSY5_9BACT</name>
<dbReference type="SUPFAM" id="SSF55166">
    <property type="entry name" value="Hedgehog/DD-peptidase"/>
    <property type="match status" value="1"/>
</dbReference>
<sequence>MKSPYILLFIITFWAFSLLNAQENTTYPENVNKLLNAYPEWITGYDGANLLMKDGSRIPYKETRPKPHPELMNSEDIGDIFTYTYLKGEVKEIPENYDPGRIRSEKLLKKMYGETFAEVQKNLVSITWCPKLVNQKLRVTSVNGIDKQLQKVSDELDKHPELKDYLKNAGTFNWRKVRGTNRLSSHSFGTAIDLNVKYSNYWQWDCRCTTEEADLKYRNRIPQLIVDVFEKHGFIWGGKWYHYDTMHFEYRPELLF</sequence>
<dbReference type="AlphaFoldDB" id="A0A840CSY5"/>
<dbReference type="GO" id="GO:0008233">
    <property type="term" value="F:peptidase activity"/>
    <property type="evidence" value="ECO:0007669"/>
    <property type="project" value="InterPro"/>
</dbReference>
<evidence type="ECO:0000313" key="3">
    <source>
        <dbReference type="EMBL" id="MBB4036005.1"/>
    </source>
</evidence>
<dbReference type="EMBL" id="JACIEP010000006">
    <property type="protein sequence ID" value="MBB4036005.1"/>
    <property type="molecule type" value="Genomic_DNA"/>
</dbReference>
<feature type="chain" id="PRO_5032641762" description="Peptidase M15C domain-containing protein" evidence="1">
    <location>
        <begin position="22"/>
        <end position="256"/>
    </location>
</feature>
<keyword evidence="1" id="KW-0732">Signal</keyword>
<dbReference type="Pfam" id="PF13539">
    <property type="entry name" value="Peptidase_M15_4"/>
    <property type="match status" value="1"/>
</dbReference>